<reference evidence="1 2" key="1">
    <citation type="journal article" date="2015" name="Genome Announc.">
        <title>Complete Genome Sequence of Cupriavidus basilensis 4G11, Isolated from the Oak Ridge Field Research Center Site.</title>
        <authorList>
            <person name="Ray J."/>
            <person name="Waters R.J."/>
            <person name="Skerker J.M."/>
            <person name="Kuehl J.V."/>
            <person name="Price M.N."/>
            <person name="Huang J."/>
            <person name="Chakraborty R."/>
            <person name="Arkin A.P."/>
            <person name="Deutschbauer A."/>
        </authorList>
    </citation>
    <scope>NUCLEOTIDE SEQUENCE [LARGE SCALE GENOMIC DNA]</scope>
    <source>
        <strain evidence="1">4G11</strain>
    </source>
</reference>
<dbReference type="Proteomes" id="UP000031843">
    <property type="component" value="Chromosome main"/>
</dbReference>
<evidence type="ECO:0000313" key="1">
    <source>
        <dbReference type="EMBL" id="AJG19077.1"/>
    </source>
</evidence>
<dbReference type="KEGG" id="cbw:RR42_m1680"/>
<organism evidence="1 2">
    <name type="scientific">Cupriavidus basilensis</name>
    <dbReference type="NCBI Taxonomy" id="68895"/>
    <lineage>
        <taxon>Bacteria</taxon>
        <taxon>Pseudomonadati</taxon>
        <taxon>Pseudomonadota</taxon>
        <taxon>Betaproteobacteria</taxon>
        <taxon>Burkholderiales</taxon>
        <taxon>Burkholderiaceae</taxon>
        <taxon>Cupriavidus</taxon>
    </lineage>
</organism>
<sequence>MTTLILGDFVFQDFEVPEEISFGGSQRLAIKKMVGGVRDIQALGADPKPIAWSGIFMPTEDGQSALDRARLLEAMRDAGLPVALELDEIYKLVYIRDFDPDLRFGRIPYRIALEVLKDLAAPVSDDTAPDADDLINGDLDAANGLADSIGDSGLSGLMANVTSAVGQVRSFVGASLSTIASVLQPINAAVRSVSSLIATTDSVLASVGVPAGVLPSVPLAGNIARFTAQLNATAMQLPLVQLQGVLGRMSTNLAQINSSGRSITVGGGNLFDIASKEYGDATGWTQIAQANNITDPELPGITTLIIPPYSSGAGGGVLSA</sequence>
<gene>
    <name evidence="1" type="ORF">RR42_m1680</name>
</gene>
<keyword evidence="2" id="KW-1185">Reference proteome</keyword>
<protein>
    <submittedName>
        <fullName evidence="1">Uncharacterized protein</fullName>
    </submittedName>
</protein>
<dbReference type="STRING" id="68895.RR42_m1680"/>
<proteinExistence type="predicted"/>
<name>A0A0C4Y1U9_9BURK</name>
<evidence type="ECO:0000313" key="2">
    <source>
        <dbReference type="Proteomes" id="UP000031843"/>
    </source>
</evidence>
<dbReference type="OrthoDB" id="7219667at2"/>
<dbReference type="AlphaFoldDB" id="A0A0C4Y1U9"/>
<accession>A0A0C4Y1U9</accession>
<dbReference type="EMBL" id="CP010536">
    <property type="protein sequence ID" value="AJG19077.1"/>
    <property type="molecule type" value="Genomic_DNA"/>
</dbReference>